<evidence type="ECO:0000313" key="7">
    <source>
        <dbReference type="Proteomes" id="UP000010094"/>
    </source>
</evidence>
<dbReference type="GO" id="GO:0006338">
    <property type="term" value="P:chromatin remodeling"/>
    <property type="evidence" value="ECO:0007669"/>
    <property type="project" value="InterPro"/>
</dbReference>
<dbReference type="RefSeq" id="XP_009264403.1">
    <property type="nucleotide sequence ID" value="XM_009266128.1"/>
</dbReference>
<dbReference type="InterPro" id="IPR029525">
    <property type="entry name" value="INO80C/Ies6"/>
</dbReference>
<evidence type="ECO:0000256" key="4">
    <source>
        <dbReference type="ARBA" id="ARBA00023242"/>
    </source>
</evidence>
<comment type="subcellular location">
    <subcellularLocation>
        <location evidence="1">Nucleus</location>
    </subcellularLocation>
</comment>
<sequence length="106" mass="12598">MKKQKICYKRNTYINKGMKFKTLKQMIPSLIEKDHKYVQISNRISVKPGIRLCDLTGLPAPYTCPNTRLFYYNSSVFKRICDMPSDRIQKLFQLREFGKTLVPFKR</sequence>
<evidence type="ECO:0000313" key="6">
    <source>
        <dbReference type="EMBL" id="AFN82906.1"/>
    </source>
</evidence>
<dbReference type="AlphaFoldDB" id="I6ZTD2"/>
<protein>
    <recommendedName>
        <fullName evidence="5">Vps72/YL1 C-terminal domain-containing protein</fullName>
    </recommendedName>
</protein>
<dbReference type="Pfam" id="PF08265">
    <property type="entry name" value="YL1_C"/>
    <property type="match status" value="1"/>
</dbReference>
<dbReference type="SMART" id="SM00993">
    <property type="entry name" value="YL1_C"/>
    <property type="match status" value="1"/>
</dbReference>
<dbReference type="PANTHER" id="PTHR31200:SF1">
    <property type="entry name" value="INO80 COMPLEX SUBUNIT C"/>
    <property type="match status" value="1"/>
</dbReference>
<evidence type="ECO:0000256" key="3">
    <source>
        <dbReference type="ARBA" id="ARBA00023163"/>
    </source>
</evidence>
<dbReference type="HOGENOM" id="CLU_071116_4_0_1"/>
<dbReference type="OrthoDB" id="49520at2759"/>
<keyword evidence="4" id="KW-0539">Nucleus</keyword>
<dbReference type="Proteomes" id="UP000010094">
    <property type="component" value="Chromosome IV"/>
</dbReference>
<keyword evidence="3" id="KW-0804">Transcription</keyword>
<dbReference type="GO" id="GO:0031011">
    <property type="term" value="C:Ino80 complex"/>
    <property type="evidence" value="ECO:0007669"/>
    <property type="project" value="InterPro"/>
</dbReference>
<dbReference type="KEGG" id="ero:EROM_041400"/>
<keyword evidence="7" id="KW-1185">Reference proteome</keyword>
<dbReference type="VEuPathDB" id="MicrosporidiaDB:EROM_041400"/>
<keyword evidence="2" id="KW-0805">Transcription regulation</keyword>
<feature type="domain" description="Vps72/YL1 C-terminal" evidence="5">
    <location>
        <begin position="51"/>
        <end position="80"/>
    </location>
</feature>
<name>I6ZTD2_ENCRO</name>
<evidence type="ECO:0000256" key="1">
    <source>
        <dbReference type="ARBA" id="ARBA00004123"/>
    </source>
</evidence>
<evidence type="ECO:0000256" key="2">
    <source>
        <dbReference type="ARBA" id="ARBA00023015"/>
    </source>
</evidence>
<accession>I6ZTD2</accession>
<reference evidence="6 7" key="1">
    <citation type="journal article" date="2012" name="Proc. Natl. Acad. Sci. U.S.A.">
        <title>Gain and loss of multiple functionally related, horizontally transferred genes in the reduced genomes of two microsporidian parasites.</title>
        <authorList>
            <person name="Pombert J.-F."/>
            <person name="Selman M."/>
            <person name="Burki F."/>
            <person name="Bardell F.T."/>
            <person name="Farinelli L."/>
            <person name="Solter L.F."/>
            <person name="Whitman D.W."/>
            <person name="Weiss L.M."/>
            <person name="Corradi N."/>
            <person name="Keeling P.J."/>
        </authorList>
    </citation>
    <scope>NUCLEOTIDE SEQUENCE [LARGE SCALE GENOMIC DNA]</scope>
    <source>
        <strain evidence="6 7">SJ-2008</strain>
    </source>
</reference>
<evidence type="ECO:0000259" key="5">
    <source>
        <dbReference type="SMART" id="SM00993"/>
    </source>
</evidence>
<proteinExistence type="predicted"/>
<organism evidence="6 7">
    <name type="scientific">Encephalitozoon romaleae (strain SJ-2008)</name>
    <name type="common">Microsporidian parasite</name>
    <dbReference type="NCBI Taxonomy" id="1178016"/>
    <lineage>
        <taxon>Eukaryota</taxon>
        <taxon>Fungi</taxon>
        <taxon>Fungi incertae sedis</taxon>
        <taxon>Microsporidia</taxon>
        <taxon>Unikaryonidae</taxon>
        <taxon>Encephalitozoon</taxon>
    </lineage>
</organism>
<dbReference type="InterPro" id="IPR013272">
    <property type="entry name" value="Vps72/YL1_C"/>
</dbReference>
<dbReference type="GeneID" id="20521203"/>
<gene>
    <name evidence="6" type="ordered locus">EROM_041400</name>
</gene>
<dbReference type="EMBL" id="CP003521">
    <property type="protein sequence ID" value="AFN82906.1"/>
    <property type="molecule type" value="Genomic_DNA"/>
</dbReference>
<dbReference type="PANTHER" id="PTHR31200">
    <property type="entry name" value="INO80 COMPLEX SUBUNIT C"/>
    <property type="match status" value="1"/>
</dbReference>